<name>K7PBH8_CYHV2</name>
<evidence type="ECO:0000256" key="1">
    <source>
        <dbReference type="SAM" id="MobiDB-lite"/>
    </source>
</evidence>
<dbReference type="RefSeq" id="YP_007003865.1">
    <property type="nucleotide sequence ID" value="NC_019495.1"/>
</dbReference>
<feature type="compositionally biased region" description="Basic and acidic residues" evidence="1">
    <location>
        <begin position="145"/>
        <end position="155"/>
    </location>
</feature>
<evidence type="ECO:0000313" key="4">
    <source>
        <dbReference type="EMBL" id="QIV66862.1"/>
    </source>
</evidence>
<reference evidence="2 5" key="1">
    <citation type="journal article" date="2013" name="J. Virol.">
        <title>Comparative genomics of carp herpesviruses.</title>
        <authorList>
            <person name="Davison A.J."/>
            <person name="Kurobe T."/>
            <person name="Gatherer D."/>
            <person name="Cunningham C."/>
            <person name="Korf I."/>
            <person name="Fukuda H."/>
            <person name="Hedrick R.P."/>
            <person name="Waltzek T.B."/>
        </authorList>
    </citation>
    <scope>NUCLEOTIDE SEQUENCE [LARGE SCALE GENOMIC DNA]</scope>
    <source>
        <strain evidence="2">ST-J1</strain>
    </source>
</reference>
<dbReference type="EMBL" id="MN593216">
    <property type="protein sequence ID" value="QIV66862.1"/>
    <property type="molecule type" value="Genomic_DNA"/>
</dbReference>
<dbReference type="Proteomes" id="UP000142765">
    <property type="component" value="Segment"/>
</dbReference>
<dbReference type="EMBL" id="JQ815364">
    <property type="protein sequence ID" value="AFJ20604.1"/>
    <property type="molecule type" value="Genomic_DNA"/>
</dbReference>
<keyword evidence="5" id="KW-1185">Reference proteome</keyword>
<reference evidence="4" key="3">
    <citation type="submission" date="2019-10" db="EMBL/GenBank/DDBJ databases">
        <title>The complete genome of Cyprinid herpesvirus 2, a new strain isolated from Allogynogenetic crucian carp.</title>
        <authorList>
            <person name="Jiang Y."/>
            <person name="Wang H."/>
            <person name="Lu L."/>
        </authorList>
    </citation>
    <scope>NUCLEOTIDE SEQUENCE</scope>
    <source>
        <strain evidence="4">YC-01</strain>
    </source>
</reference>
<dbReference type="GeneID" id="14011442"/>
<evidence type="ECO:0000313" key="5">
    <source>
        <dbReference type="Proteomes" id="UP000101183"/>
    </source>
</evidence>
<gene>
    <name evidence="2" type="ORF">CyHV2_ORF44</name>
</gene>
<evidence type="ECO:0000313" key="6">
    <source>
        <dbReference type="Proteomes" id="UP000142765"/>
    </source>
</evidence>
<evidence type="ECO:0000313" key="3">
    <source>
        <dbReference type="EMBL" id="AMB21615.1"/>
    </source>
</evidence>
<sequence length="214" mass="24698">MTSLVLWKNLESNLVETAETVQALEESSNRTLGILAKMNAEIMEVKEDALTKRSLREMRDENLSRPDRIANGRFKSRSLGCRPKTPRLSVFQFPRDPSLEADNRPSSRQADNRPSSRQAEERLPTNPSTALQRLQARDARRRAEKRAMEEKEEEEHRLFCLETLRTLRPCMESLETVAMAQMQATTRLLQRQTRIFRVLRTMTAGLPSRSSNEI</sequence>
<organism evidence="2 5">
    <name type="scientific">Cyprinid herpesvirus 2</name>
    <name type="common">CyHV-2</name>
    <dbReference type="NCBI Taxonomy" id="317878"/>
    <lineage>
        <taxon>Viruses</taxon>
        <taxon>Duplodnaviria</taxon>
        <taxon>Heunggongvirae</taxon>
        <taxon>Peploviricota</taxon>
        <taxon>Herviviricetes</taxon>
        <taxon>Herpesvirales</taxon>
        <taxon>Alloherpesviridae</taxon>
        <taxon>Cyvirus</taxon>
        <taxon>Cyvirus cyprinidallo2</taxon>
    </lineage>
</organism>
<feature type="region of interest" description="Disordered" evidence="1">
    <location>
        <begin position="57"/>
        <end position="155"/>
    </location>
</feature>
<dbReference type="EMBL" id="KT387800">
    <property type="protein sequence ID" value="AMB21615.1"/>
    <property type="molecule type" value="Genomic_DNA"/>
</dbReference>
<protein>
    <submittedName>
        <fullName evidence="2 3">ORF44</fullName>
    </submittedName>
</protein>
<evidence type="ECO:0000313" key="2">
    <source>
        <dbReference type="EMBL" id="AFJ20604.1"/>
    </source>
</evidence>
<reference evidence="3 6" key="2">
    <citation type="submission" date="2015-08" db="EMBL/GenBank/DDBJ databases">
        <authorList>
            <person name="Babu N.S."/>
            <person name="Beckwith C.J."/>
            <person name="Beseler K.G."/>
            <person name="Brison A."/>
            <person name="Carone J.V."/>
            <person name="Caskin T.P."/>
            <person name="Diamond M."/>
            <person name="Durham M.E."/>
            <person name="Foxe J.M."/>
            <person name="Go M."/>
            <person name="Henderson B.A."/>
            <person name="Jones I.B."/>
            <person name="McGettigan J.A."/>
            <person name="Micheletti S.J."/>
            <person name="Nasrallah M.E."/>
            <person name="Ortiz D."/>
            <person name="Piller C.R."/>
            <person name="Privatt S.R."/>
            <person name="Schneider S.L."/>
            <person name="Sharp S."/>
            <person name="Smith T.C."/>
            <person name="Stanton J.D."/>
            <person name="Ullery H.E."/>
            <person name="Wilson R.J."/>
            <person name="Serrano M.G."/>
            <person name="Buck G."/>
            <person name="Lee V."/>
            <person name="Wang Y."/>
            <person name="Carvalho R."/>
            <person name="Voegtly L."/>
            <person name="Shi R."/>
            <person name="Duckworth R."/>
            <person name="Johnson A."/>
            <person name="Loviza R."/>
            <person name="Walstead R."/>
            <person name="Shah Z."/>
            <person name="Kiflezghi M."/>
            <person name="Wade K."/>
            <person name="Ball S.L."/>
            <person name="Bradley K.W."/>
            <person name="Asai D.J."/>
            <person name="Bowman C.A."/>
            <person name="Russell D.A."/>
            <person name="Pope W.H."/>
            <person name="Jacobs-Sera D."/>
            <person name="Hendrix R.W."/>
            <person name="Hatfull G.F."/>
        </authorList>
    </citation>
    <scope>NUCLEOTIDE SEQUENCE [LARGE SCALE GENOMIC DNA]</scope>
    <source>
        <strain evidence="3">SY</strain>
    </source>
</reference>
<feature type="compositionally biased region" description="Polar residues" evidence="1">
    <location>
        <begin position="106"/>
        <end position="117"/>
    </location>
</feature>
<proteinExistence type="predicted"/>
<dbReference type="KEGG" id="vg:14011442"/>
<dbReference type="Proteomes" id="UP000101183">
    <property type="component" value="Segment"/>
</dbReference>
<feature type="compositionally biased region" description="Basic and acidic residues" evidence="1">
    <location>
        <begin position="57"/>
        <end position="70"/>
    </location>
</feature>
<accession>K7PBH8</accession>